<dbReference type="InterPro" id="IPR003660">
    <property type="entry name" value="HAMP_dom"/>
</dbReference>
<keyword evidence="18" id="KW-1185">Reference proteome</keyword>
<dbReference type="CDD" id="cd00075">
    <property type="entry name" value="HATPase"/>
    <property type="match status" value="1"/>
</dbReference>
<comment type="caution">
    <text evidence="17">The sequence shown here is derived from an EMBL/GenBank/DDBJ whole genome shotgun (WGS) entry which is preliminary data.</text>
</comment>
<evidence type="ECO:0000259" key="16">
    <source>
        <dbReference type="PROSITE" id="PS50885"/>
    </source>
</evidence>
<evidence type="ECO:0000256" key="9">
    <source>
        <dbReference type="ARBA" id="ARBA00022777"/>
    </source>
</evidence>
<evidence type="ECO:0000313" key="18">
    <source>
        <dbReference type="Proteomes" id="UP000060487"/>
    </source>
</evidence>
<feature type="domain" description="HAMP" evidence="16">
    <location>
        <begin position="182"/>
        <end position="234"/>
    </location>
</feature>
<dbReference type="CDD" id="cd06225">
    <property type="entry name" value="HAMP"/>
    <property type="match status" value="1"/>
</dbReference>
<keyword evidence="13 14" id="KW-0472">Membrane</keyword>
<evidence type="ECO:0000256" key="12">
    <source>
        <dbReference type="ARBA" id="ARBA00023012"/>
    </source>
</evidence>
<comment type="catalytic activity">
    <reaction evidence="1">
        <text>ATP + protein L-histidine = ADP + protein N-phospho-L-histidine.</text>
        <dbReference type="EC" id="2.7.13.3"/>
    </reaction>
</comment>
<dbReference type="CDD" id="cd00082">
    <property type="entry name" value="HisKA"/>
    <property type="match status" value="1"/>
</dbReference>
<evidence type="ECO:0000256" key="6">
    <source>
        <dbReference type="ARBA" id="ARBA00022679"/>
    </source>
</evidence>
<keyword evidence="10" id="KW-0067">ATP-binding</keyword>
<evidence type="ECO:0000259" key="15">
    <source>
        <dbReference type="PROSITE" id="PS50109"/>
    </source>
</evidence>
<keyword evidence="5" id="KW-0597">Phosphoprotein</keyword>
<dbReference type="Pfam" id="PF00512">
    <property type="entry name" value="HisKA"/>
    <property type="match status" value="1"/>
</dbReference>
<dbReference type="Gene3D" id="6.10.340.10">
    <property type="match status" value="1"/>
</dbReference>
<dbReference type="Proteomes" id="UP000060487">
    <property type="component" value="Unassembled WGS sequence"/>
</dbReference>
<feature type="transmembrane region" description="Helical" evidence="14">
    <location>
        <begin position="6"/>
        <end position="27"/>
    </location>
</feature>
<evidence type="ECO:0000256" key="2">
    <source>
        <dbReference type="ARBA" id="ARBA00004651"/>
    </source>
</evidence>
<dbReference type="SMART" id="SM00304">
    <property type="entry name" value="HAMP"/>
    <property type="match status" value="1"/>
</dbReference>
<keyword evidence="6 17" id="KW-0808">Transferase</keyword>
<evidence type="ECO:0000313" key="17">
    <source>
        <dbReference type="EMBL" id="KWT76403.1"/>
    </source>
</evidence>
<keyword evidence="7 14" id="KW-0812">Transmembrane</keyword>
<evidence type="ECO:0000256" key="10">
    <source>
        <dbReference type="ARBA" id="ARBA00022840"/>
    </source>
</evidence>
<name>A0ABR5SB67_9BACT</name>
<dbReference type="SMART" id="SM00388">
    <property type="entry name" value="HisKA"/>
    <property type="match status" value="1"/>
</dbReference>
<dbReference type="EC" id="2.7.13.3" evidence="3"/>
<dbReference type="GO" id="GO:0004673">
    <property type="term" value="F:protein histidine kinase activity"/>
    <property type="evidence" value="ECO:0007669"/>
    <property type="project" value="UniProtKB-EC"/>
</dbReference>
<dbReference type="InterPro" id="IPR036890">
    <property type="entry name" value="HATPase_C_sf"/>
</dbReference>
<keyword evidence="11 14" id="KW-1133">Transmembrane helix</keyword>
<dbReference type="InterPro" id="IPR003661">
    <property type="entry name" value="HisK_dim/P_dom"/>
</dbReference>
<proteinExistence type="predicted"/>
<dbReference type="InterPro" id="IPR036097">
    <property type="entry name" value="HisK_dim/P_sf"/>
</dbReference>
<evidence type="ECO:0000256" key="5">
    <source>
        <dbReference type="ARBA" id="ARBA00022553"/>
    </source>
</evidence>
<evidence type="ECO:0000256" key="1">
    <source>
        <dbReference type="ARBA" id="ARBA00000085"/>
    </source>
</evidence>
<dbReference type="InterPro" id="IPR004358">
    <property type="entry name" value="Sig_transdc_His_kin-like_C"/>
</dbReference>
<evidence type="ECO:0000256" key="7">
    <source>
        <dbReference type="ARBA" id="ARBA00022692"/>
    </source>
</evidence>
<dbReference type="PROSITE" id="PS50109">
    <property type="entry name" value="HIS_KIN"/>
    <property type="match status" value="1"/>
</dbReference>
<dbReference type="SUPFAM" id="SSF47384">
    <property type="entry name" value="Homodimeric domain of signal transducing histidine kinase"/>
    <property type="match status" value="1"/>
</dbReference>
<comment type="subcellular location">
    <subcellularLocation>
        <location evidence="2">Cell membrane</location>
        <topology evidence="2">Multi-pass membrane protein</topology>
    </subcellularLocation>
</comment>
<keyword evidence="12" id="KW-0902">Two-component regulatory system</keyword>
<keyword evidence="8" id="KW-0547">Nucleotide-binding</keyword>
<dbReference type="PANTHER" id="PTHR45528">
    <property type="entry name" value="SENSOR HISTIDINE KINASE CPXA"/>
    <property type="match status" value="1"/>
</dbReference>
<keyword evidence="4" id="KW-1003">Cell membrane</keyword>
<dbReference type="SUPFAM" id="SSF55874">
    <property type="entry name" value="ATPase domain of HSP90 chaperone/DNA topoisomerase II/histidine kinase"/>
    <property type="match status" value="1"/>
</dbReference>
<feature type="transmembrane region" description="Helical" evidence="14">
    <location>
        <begin position="161"/>
        <end position="180"/>
    </location>
</feature>
<keyword evidence="9 17" id="KW-0418">Kinase</keyword>
<evidence type="ECO:0000256" key="11">
    <source>
        <dbReference type="ARBA" id="ARBA00022989"/>
    </source>
</evidence>
<organism evidence="17 18">
    <name type="scientific">Candidatus Magnetominusculus xianensis</name>
    <dbReference type="NCBI Taxonomy" id="1748249"/>
    <lineage>
        <taxon>Bacteria</taxon>
        <taxon>Pseudomonadati</taxon>
        <taxon>Nitrospirota</taxon>
        <taxon>Nitrospiria</taxon>
        <taxon>Nitrospirales</taxon>
        <taxon>Nitrospiraceae</taxon>
        <taxon>Candidatus Magnetominusculus</taxon>
    </lineage>
</organism>
<dbReference type="SUPFAM" id="SSF158472">
    <property type="entry name" value="HAMP domain-like"/>
    <property type="match status" value="1"/>
</dbReference>
<dbReference type="InterPro" id="IPR050398">
    <property type="entry name" value="HssS/ArlS-like"/>
</dbReference>
<dbReference type="Gene3D" id="3.30.565.10">
    <property type="entry name" value="Histidine kinase-like ATPase, C-terminal domain"/>
    <property type="match status" value="1"/>
</dbReference>
<dbReference type="PROSITE" id="PS50885">
    <property type="entry name" value="HAMP"/>
    <property type="match status" value="1"/>
</dbReference>
<dbReference type="SMART" id="SM00387">
    <property type="entry name" value="HATPase_c"/>
    <property type="match status" value="1"/>
</dbReference>
<evidence type="ECO:0000256" key="3">
    <source>
        <dbReference type="ARBA" id="ARBA00012438"/>
    </source>
</evidence>
<dbReference type="PANTHER" id="PTHR45528:SF1">
    <property type="entry name" value="SENSOR HISTIDINE KINASE CPXA"/>
    <property type="match status" value="1"/>
</dbReference>
<dbReference type="InterPro" id="IPR005467">
    <property type="entry name" value="His_kinase_dom"/>
</dbReference>
<gene>
    <name evidence="17" type="ORF">ASN18_3142</name>
</gene>
<dbReference type="Pfam" id="PF02518">
    <property type="entry name" value="HATPase_c"/>
    <property type="match status" value="1"/>
</dbReference>
<evidence type="ECO:0000256" key="8">
    <source>
        <dbReference type="ARBA" id="ARBA00022741"/>
    </source>
</evidence>
<sequence>MLRGLWIKLFVLLLGVSVISLSSAFILRELMARDFRELAEGQMEDRVYWVIADLERTYEQHGFWKEEVIAEDIVWALMLGLEVRVLDRKGASVMDTGKALGMLSPRIRKRIVAISNLSAAKKTEGFLPYPLFLGGKELGTLEVRFLSPERDFIFIDRSNRFLLLSLVGIGGLVFLLSMVFSRRLTRPIKQLAATAETISEGDLKNNVSVSQKDEIGSLAASFNKMIRSLQTQESLRKRLISNIAHEIRTPLTAMKGELAGMLDGLLHRDTEQLQSLYHEVSRIEDILEDIEELSRAQAGAIFLRKRREKLNPILQDIRKTFDRFFIDKGVKIKVFCGDDLMVYADPGKLRQIVVNLLSNAQNATDKGGSVGIRALKEQEGVAIAVEDTGHGIPQEDLPFIFERFFHSAEGGLGIGLAIVKELVDAHNGRIEVKSECGRGTTMTVHIPDEKSS</sequence>
<dbReference type="Gene3D" id="1.10.287.130">
    <property type="match status" value="1"/>
</dbReference>
<dbReference type="PRINTS" id="PR00344">
    <property type="entry name" value="BCTRLSENSOR"/>
</dbReference>
<accession>A0ABR5SB67</accession>
<dbReference type="Pfam" id="PF00672">
    <property type="entry name" value="HAMP"/>
    <property type="match status" value="1"/>
</dbReference>
<protein>
    <recommendedName>
        <fullName evidence="3">histidine kinase</fullName>
        <ecNumber evidence="3">2.7.13.3</ecNumber>
    </recommendedName>
</protein>
<reference evidence="17 18" key="1">
    <citation type="submission" date="2015-11" db="EMBL/GenBank/DDBJ databases">
        <authorList>
            <person name="Lin W."/>
        </authorList>
    </citation>
    <scope>NUCLEOTIDE SEQUENCE [LARGE SCALE GENOMIC DNA]</scope>
    <source>
        <strain evidence="17 18">HCH-1</strain>
    </source>
</reference>
<evidence type="ECO:0000256" key="4">
    <source>
        <dbReference type="ARBA" id="ARBA00022475"/>
    </source>
</evidence>
<feature type="domain" description="Histidine kinase" evidence="15">
    <location>
        <begin position="242"/>
        <end position="450"/>
    </location>
</feature>
<evidence type="ECO:0000256" key="14">
    <source>
        <dbReference type="SAM" id="Phobius"/>
    </source>
</evidence>
<dbReference type="EMBL" id="LNQR01000125">
    <property type="protein sequence ID" value="KWT76403.1"/>
    <property type="molecule type" value="Genomic_DNA"/>
</dbReference>
<evidence type="ECO:0000256" key="13">
    <source>
        <dbReference type="ARBA" id="ARBA00023136"/>
    </source>
</evidence>
<dbReference type="InterPro" id="IPR003594">
    <property type="entry name" value="HATPase_dom"/>
</dbReference>